<evidence type="ECO:0000313" key="4">
    <source>
        <dbReference type="Proteomes" id="UP000321154"/>
    </source>
</evidence>
<dbReference type="PANTHER" id="PTHR35525:SF3">
    <property type="entry name" value="BLL6575 PROTEIN"/>
    <property type="match status" value="1"/>
</dbReference>
<dbReference type="EMBL" id="BJUV01000024">
    <property type="protein sequence ID" value="GEK83957.1"/>
    <property type="molecule type" value="Genomic_DNA"/>
</dbReference>
<evidence type="ECO:0000313" key="3">
    <source>
        <dbReference type="EMBL" id="MBA8811982.1"/>
    </source>
</evidence>
<sequence>MHFAPDTNDVLAFDVALLNTVSTASRSGTDELATVSQLADLLAGSGFSGRIDHDEQELREVHETRADLRRVWSLDRDDMVVELNGWLATTGATPRLVRHDRLDWHVHATPDDAPLAVRIRVEAALALVDVVRSDETGRLRVCEADDCDGVLADLSRNGSKRFCSVRCGNRVNMIAFRARSAGG</sequence>
<dbReference type="InterPro" id="IPR021005">
    <property type="entry name" value="Znf_CGNR"/>
</dbReference>
<feature type="domain" description="Zinc finger CGNR" evidence="1">
    <location>
        <begin position="138"/>
        <end position="179"/>
    </location>
</feature>
<protein>
    <submittedName>
        <fullName evidence="3">Putative RNA-binding Zn ribbon-like protein</fullName>
    </submittedName>
</protein>
<evidence type="ECO:0000313" key="2">
    <source>
        <dbReference type="EMBL" id="GEK83957.1"/>
    </source>
</evidence>
<dbReference type="RefSeq" id="WP_146856195.1">
    <property type="nucleotide sequence ID" value="NZ_BAAAHR010000005.1"/>
</dbReference>
<reference evidence="2 4" key="1">
    <citation type="submission" date="2019-07" db="EMBL/GenBank/DDBJ databases">
        <title>Whole genome shotgun sequence of Frigoribacterium faeni NBRC 103066.</title>
        <authorList>
            <person name="Hosoyama A."/>
            <person name="Uohara A."/>
            <person name="Ohji S."/>
            <person name="Ichikawa N."/>
        </authorList>
    </citation>
    <scope>NUCLEOTIDE SEQUENCE [LARGE SCALE GENOMIC DNA]</scope>
    <source>
        <strain evidence="2 4">NBRC 103066</strain>
    </source>
</reference>
<dbReference type="Pfam" id="PF11706">
    <property type="entry name" value="zf-CGNR"/>
    <property type="match status" value="1"/>
</dbReference>
<dbReference type="Proteomes" id="UP000522688">
    <property type="component" value="Unassembled WGS sequence"/>
</dbReference>
<comment type="caution">
    <text evidence="3">The sequence shown here is derived from an EMBL/GenBank/DDBJ whole genome shotgun (WGS) entry which is preliminary data.</text>
</comment>
<dbReference type="Gene3D" id="1.10.3300.10">
    <property type="entry name" value="Jann2411-like domain"/>
    <property type="match status" value="1"/>
</dbReference>
<dbReference type="InterPro" id="IPR023286">
    <property type="entry name" value="ABATE_dom_sf"/>
</dbReference>
<reference evidence="3 5" key="2">
    <citation type="submission" date="2020-07" db="EMBL/GenBank/DDBJ databases">
        <title>Sequencing the genomes of 1000 actinobacteria strains.</title>
        <authorList>
            <person name="Klenk H.-P."/>
        </authorList>
    </citation>
    <scope>NUCLEOTIDE SEQUENCE [LARGE SCALE GENOMIC DNA]</scope>
    <source>
        <strain evidence="3 5">DSM 10309</strain>
    </source>
</reference>
<dbReference type="InterPro" id="IPR010852">
    <property type="entry name" value="ABATE"/>
</dbReference>
<accession>A0A7W3JFM2</accession>
<evidence type="ECO:0000259" key="1">
    <source>
        <dbReference type="Pfam" id="PF11706"/>
    </source>
</evidence>
<proteinExistence type="predicted"/>
<dbReference type="Pfam" id="PF07336">
    <property type="entry name" value="ABATE"/>
    <property type="match status" value="1"/>
</dbReference>
<dbReference type="PANTHER" id="PTHR35525">
    <property type="entry name" value="BLL6575 PROTEIN"/>
    <property type="match status" value="1"/>
</dbReference>
<organism evidence="3 5">
    <name type="scientific">Frigoribacterium faeni</name>
    <dbReference type="NCBI Taxonomy" id="145483"/>
    <lineage>
        <taxon>Bacteria</taxon>
        <taxon>Bacillati</taxon>
        <taxon>Actinomycetota</taxon>
        <taxon>Actinomycetes</taxon>
        <taxon>Micrococcales</taxon>
        <taxon>Microbacteriaceae</taxon>
        <taxon>Frigoribacterium</taxon>
    </lineage>
</organism>
<dbReference type="EMBL" id="JACGWW010000001">
    <property type="protein sequence ID" value="MBA8811982.1"/>
    <property type="molecule type" value="Genomic_DNA"/>
</dbReference>
<keyword evidence="4" id="KW-1185">Reference proteome</keyword>
<gene>
    <name evidence="3" type="ORF">FB463_000206</name>
    <name evidence="2" type="ORF">FFA01_22660</name>
</gene>
<dbReference type="Proteomes" id="UP000321154">
    <property type="component" value="Unassembled WGS sequence"/>
</dbReference>
<name>A0A7W3JFM2_9MICO</name>
<evidence type="ECO:0000313" key="5">
    <source>
        <dbReference type="Proteomes" id="UP000522688"/>
    </source>
</evidence>
<dbReference type="OrthoDB" id="3531194at2"/>
<dbReference type="AlphaFoldDB" id="A0A7W3JFM2"/>
<dbReference type="SUPFAM" id="SSF160904">
    <property type="entry name" value="Jann2411-like"/>
    <property type="match status" value="1"/>
</dbReference>